<dbReference type="PANTHER" id="PTHR43124">
    <property type="entry name" value="PURINE EFFLUX PUMP PBUE"/>
    <property type="match status" value="1"/>
</dbReference>
<name>A0ABY9T8Z8_BREBE</name>
<proteinExistence type="predicted"/>
<protein>
    <submittedName>
        <fullName evidence="9">MFS transporter</fullName>
    </submittedName>
</protein>
<evidence type="ECO:0000256" key="7">
    <source>
        <dbReference type="SAM" id="Phobius"/>
    </source>
</evidence>
<gene>
    <name evidence="9" type="ORF">RGB73_09755</name>
</gene>
<feature type="transmembrane region" description="Helical" evidence="7">
    <location>
        <begin position="36"/>
        <end position="59"/>
    </location>
</feature>
<feature type="transmembrane region" description="Helical" evidence="7">
    <location>
        <begin position="235"/>
        <end position="256"/>
    </location>
</feature>
<dbReference type="EMBL" id="CP134050">
    <property type="protein sequence ID" value="WNC16583.1"/>
    <property type="molecule type" value="Genomic_DNA"/>
</dbReference>
<dbReference type="CDD" id="cd17324">
    <property type="entry name" value="MFS_NepI_like"/>
    <property type="match status" value="1"/>
</dbReference>
<evidence type="ECO:0000256" key="1">
    <source>
        <dbReference type="ARBA" id="ARBA00004651"/>
    </source>
</evidence>
<dbReference type="InterPro" id="IPR036259">
    <property type="entry name" value="MFS_trans_sf"/>
</dbReference>
<feature type="transmembrane region" description="Helical" evidence="7">
    <location>
        <begin position="7"/>
        <end position="30"/>
    </location>
</feature>
<organism evidence="9 10">
    <name type="scientific">Brevibacillus brevis</name>
    <name type="common">Bacillus brevis</name>
    <dbReference type="NCBI Taxonomy" id="1393"/>
    <lineage>
        <taxon>Bacteria</taxon>
        <taxon>Bacillati</taxon>
        <taxon>Bacillota</taxon>
        <taxon>Bacilli</taxon>
        <taxon>Bacillales</taxon>
        <taxon>Paenibacillaceae</taxon>
        <taxon>Brevibacillus</taxon>
    </lineage>
</organism>
<evidence type="ECO:0000313" key="10">
    <source>
        <dbReference type="Proteomes" id="UP001256827"/>
    </source>
</evidence>
<feature type="domain" description="Major facilitator superfamily (MFS) profile" evidence="8">
    <location>
        <begin position="5"/>
        <end position="386"/>
    </location>
</feature>
<reference evidence="9 10" key="1">
    <citation type="submission" date="2023-09" db="EMBL/GenBank/DDBJ databases">
        <title>Complete Genome and Methylome dissection of Bacillus brevis NEB573 original source of BbsI restriction endonuclease.</title>
        <authorList>
            <person name="Fomenkov A."/>
            <person name="Roberts R.D."/>
        </authorList>
    </citation>
    <scope>NUCLEOTIDE SEQUENCE [LARGE SCALE GENOMIC DNA]</scope>
    <source>
        <strain evidence="9 10">NEB573</strain>
    </source>
</reference>
<keyword evidence="2" id="KW-0813">Transport</keyword>
<dbReference type="SUPFAM" id="SSF103473">
    <property type="entry name" value="MFS general substrate transporter"/>
    <property type="match status" value="1"/>
</dbReference>
<keyword evidence="5 7" id="KW-1133">Transmembrane helix</keyword>
<evidence type="ECO:0000256" key="2">
    <source>
        <dbReference type="ARBA" id="ARBA00022448"/>
    </source>
</evidence>
<feature type="transmembrane region" description="Helical" evidence="7">
    <location>
        <begin position="292"/>
        <end position="311"/>
    </location>
</feature>
<keyword evidence="3" id="KW-1003">Cell membrane</keyword>
<evidence type="ECO:0000313" key="9">
    <source>
        <dbReference type="EMBL" id="WNC16583.1"/>
    </source>
</evidence>
<accession>A0ABY9T8Z8</accession>
<feature type="transmembrane region" description="Helical" evidence="7">
    <location>
        <begin position="160"/>
        <end position="180"/>
    </location>
</feature>
<feature type="transmembrane region" description="Helical" evidence="7">
    <location>
        <begin position="71"/>
        <end position="90"/>
    </location>
</feature>
<evidence type="ECO:0000259" key="8">
    <source>
        <dbReference type="PROSITE" id="PS50850"/>
    </source>
</evidence>
<evidence type="ECO:0000256" key="3">
    <source>
        <dbReference type="ARBA" id="ARBA00022475"/>
    </source>
</evidence>
<dbReference type="InterPro" id="IPR050189">
    <property type="entry name" value="MFS_Efflux_Transporters"/>
</dbReference>
<feature type="transmembrane region" description="Helical" evidence="7">
    <location>
        <begin position="201"/>
        <end position="223"/>
    </location>
</feature>
<evidence type="ECO:0000256" key="6">
    <source>
        <dbReference type="ARBA" id="ARBA00023136"/>
    </source>
</evidence>
<keyword evidence="6 7" id="KW-0472">Membrane</keyword>
<comment type="subcellular location">
    <subcellularLocation>
        <location evidence="1">Cell membrane</location>
        <topology evidence="1">Multi-pass membrane protein</topology>
    </subcellularLocation>
</comment>
<dbReference type="RefSeq" id="WP_310771372.1">
    <property type="nucleotide sequence ID" value="NZ_CP134050.1"/>
</dbReference>
<feature type="transmembrane region" description="Helical" evidence="7">
    <location>
        <begin position="268"/>
        <end position="286"/>
    </location>
</feature>
<keyword evidence="10" id="KW-1185">Reference proteome</keyword>
<dbReference type="Gene3D" id="1.20.1250.20">
    <property type="entry name" value="MFS general substrate transporter like domains"/>
    <property type="match status" value="2"/>
</dbReference>
<feature type="transmembrane region" description="Helical" evidence="7">
    <location>
        <begin position="360"/>
        <end position="379"/>
    </location>
</feature>
<feature type="transmembrane region" description="Helical" evidence="7">
    <location>
        <begin position="129"/>
        <end position="154"/>
    </location>
</feature>
<dbReference type="PANTHER" id="PTHR43124:SF10">
    <property type="entry name" value="PURINE EFFLUX PUMP PBUE"/>
    <property type="match status" value="1"/>
</dbReference>
<dbReference type="Pfam" id="PF07690">
    <property type="entry name" value="MFS_1"/>
    <property type="match status" value="1"/>
</dbReference>
<dbReference type="InterPro" id="IPR020846">
    <property type="entry name" value="MFS_dom"/>
</dbReference>
<sequence>MNRSILYLLTLGVFLTATSELIVGGILQIIADDLQISVALAGQLITAFSLSYAIGTPILVALTSRLERKQVLVGSLLVFIAGCLLALWGSHFVMLLASRVIVAVSAGLFLVVSFGAVSRLASPDKIGSAIGTLILGFSAAMVLGIPLGIAISGWLSWKLIFLMLAVLSVILLFGLIRLLPRIDGGSHVPFRQQLQLLRQPVLLLTFLFTFFRESGISMINTYVTPFLVDLLHFTIPQTGVIMLLLGLVGVAGSRLGGSATDRWGSMRILVIGMLGIVVSLALLPLATSLPALGVSLLAVAFGSLFFLAPSVQTSLISLSPESAELLLGINTSFIQLGLASGAAFGGLLVHSTATVFYNPWGAALLLAIALGVCLSSFAMRTRKQAVLR</sequence>
<evidence type="ECO:0000256" key="5">
    <source>
        <dbReference type="ARBA" id="ARBA00022989"/>
    </source>
</evidence>
<feature type="transmembrane region" description="Helical" evidence="7">
    <location>
        <begin position="323"/>
        <end position="348"/>
    </location>
</feature>
<evidence type="ECO:0000256" key="4">
    <source>
        <dbReference type="ARBA" id="ARBA00022692"/>
    </source>
</evidence>
<dbReference type="Proteomes" id="UP001256827">
    <property type="component" value="Chromosome"/>
</dbReference>
<dbReference type="PROSITE" id="PS50850">
    <property type="entry name" value="MFS"/>
    <property type="match status" value="1"/>
</dbReference>
<feature type="transmembrane region" description="Helical" evidence="7">
    <location>
        <begin position="96"/>
        <end position="117"/>
    </location>
</feature>
<keyword evidence="4 7" id="KW-0812">Transmembrane</keyword>
<dbReference type="InterPro" id="IPR011701">
    <property type="entry name" value="MFS"/>
</dbReference>